<keyword evidence="3" id="KW-0238">DNA-binding</keyword>
<dbReference type="Pfam" id="PF03466">
    <property type="entry name" value="LysR_substrate"/>
    <property type="match status" value="1"/>
</dbReference>
<proteinExistence type="inferred from homology"/>
<evidence type="ECO:0000256" key="4">
    <source>
        <dbReference type="ARBA" id="ARBA00023163"/>
    </source>
</evidence>
<keyword evidence="7" id="KW-1185">Reference proteome</keyword>
<dbReference type="PANTHER" id="PTHR30126">
    <property type="entry name" value="HTH-TYPE TRANSCRIPTIONAL REGULATOR"/>
    <property type="match status" value="1"/>
</dbReference>
<dbReference type="InterPro" id="IPR036390">
    <property type="entry name" value="WH_DNA-bd_sf"/>
</dbReference>
<dbReference type="Gene3D" id="1.10.10.10">
    <property type="entry name" value="Winged helix-like DNA-binding domain superfamily/Winged helix DNA-binding domain"/>
    <property type="match status" value="1"/>
</dbReference>
<evidence type="ECO:0000259" key="5">
    <source>
        <dbReference type="PROSITE" id="PS50931"/>
    </source>
</evidence>
<dbReference type="PANTHER" id="PTHR30126:SF77">
    <property type="entry name" value="TRANSCRIPTIONAL REGULATORY PROTEIN"/>
    <property type="match status" value="1"/>
</dbReference>
<evidence type="ECO:0000313" key="6">
    <source>
        <dbReference type="EMBL" id="UUP16517.1"/>
    </source>
</evidence>
<accession>A0ABY5MGI6</accession>
<dbReference type="SUPFAM" id="SSF46785">
    <property type="entry name" value="Winged helix' DNA-binding domain"/>
    <property type="match status" value="1"/>
</dbReference>
<dbReference type="PRINTS" id="PR00039">
    <property type="entry name" value="HTHLYSR"/>
</dbReference>
<gene>
    <name evidence="6" type="primary">gltR</name>
    <name evidence="6" type="ORF">NTH_00964</name>
</gene>
<dbReference type="EMBL" id="CP030941">
    <property type="protein sequence ID" value="UUP16517.1"/>
    <property type="molecule type" value="Genomic_DNA"/>
</dbReference>
<keyword evidence="2" id="KW-0805">Transcription regulation</keyword>
<comment type="similarity">
    <text evidence="1">Belongs to the LysR transcriptional regulatory family.</text>
</comment>
<dbReference type="Proteomes" id="UP001342418">
    <property type="component" value="Chromosome"/>
</dbReference>
<dbReference type="SUPFAM" id="SSF53850">
    <property type="entry name" value="Periplasmic binding protein-like II"/>
    <property type="match status" value="1"/>
</dbReference>
<name>A0ABY5MGI6_9HYPH</name>
<dbReference type="PROSITE" id="PS50931">
    <property type="entry name" value="HTH_LYSR"/>
    <property type="match status" value="1"/>
</dbReference>
<dbReference type="InterPro" id="IPR000847">
    <property type="entry name" value="LysR_HTH_N"/>
</dbReference>
<sequence length="303" mass="33680">MNLTFLETFVWAARLKSFTLTAERMNATQAAVSARIAALERELGVKLFYREPREVRLTPDGVSALERAEGLVRAAQELVRDIGAQERLRGTVRIGAIDTISHSWLIDLIKRSKTLYPHINIELTADTSLRLTDMLLGNELDVALIMGPVLQPDVINIDLCTYACNWTASPDLGLHGRQLDVDDLASFPIISFPKGSQPHEALRRYFHRHLEAGTVLYATNSLATIIRMTIDGIGVAAIPPPAMSRELRRGELVPLNVRQPFPPMSFQAVYVDSPTFLLPAAVANLAREVAREFCSRIDPSQAW</sequence>
<dbReference type="CDD" id="cd05466">
    <property type="entry name" value="PBP2_LTTR_substrate"/>
    <property type="match status" value="1"/>
</dbReference>
<evidence type="ECO:0000256" key="3">
    <source>
        <dbReference type="ARBA" id="ARBA00023125"/>
    </source>
</evidence>
<dbReference type="InterPro" id="IPR036388">
    <property type="entry name" value="WH-like_DNA-bd_sf"/>
</dbReference>
<feature type="domain" description="HTH lysR-type" evidence="5">
    <location>
        <begin position="1"/>
        <end position="58"/>
    </location>
</feature>
<organism evidence="6 7">
    <name type="scientific">Nitratireductor thuwali</name>
    <dbReference type="NCBI Taxonomy" id="2267699"/>
    <lineage>
        <taxon>Bacteria</taxon>
        <taxon>Pseudomonadati</taxon>
        <taxon>Pseudomonadota</taxon>
        <taxon>Alphaproteobacteria</taxon>
        <taxon>Hyphomicrobiales</taxon>
        <taxon>Phyllobacteriaceae</taxon>
        <taxon>Nitratireductor</taxon>
    </lineage>
</organism>
<reference evidence="6 7" key="1">
    <citation type="submission" date="2018-07" db="EMBL/GenBank/DDBJ databases">
        <title>Genome sequence of Nitratireductor thuwali#1536.</title>
        <authorList>
            <person name="Michoud G."/>
            <person name="Merlino G."/>
            <person name="Sefrji F.O."/>
            <person name="Daffonchio D."/>
        </authorList>
    </citation>
    <scope>NUCLEOTIDE SEQUENCE [LARGE SCALE GENOMIC DNA]</scope>
    <source>
        <strain evidence="7">Nit1536</strain>
    </source>
</reference>
<evidence type="ECO:0000256" key="1">
    <source>
        <dbReference type="ARBA" id="ARBA00009437"/>
    </source>
</evidence>
<evidence type="ECO:0000313" key="7">
    <source>
        <dbReference type="Proteomes" id="UP001342418"/>
    </source>
</evidence>
<evidence type="ECO:0000256" key="2">
    <source>
        <dbReference type="ARBA" id="ARBA00023015"/>
    </source>
</evidence>
<keyword evidence="4" id="KW-0804">Transcription</keyword>
<dbReference type="RefSeq" id="WP_338528933.1">
    <property type="nucleotide sequence ID" value="NZ_CP030941.1"/>
</dbReference>
<protein>
    <submittedName>
        <fullName evidence="6">HTH-type transcriptional regulator GltR</fullName>
    </submittedName>
</protein>
<dbReference type="Gene3D" id="3.40.190.10">
    <property type="entry name" value="Periplasmic binding protein-like II"/>
    <property type="match status" value="2"/>
</dbReference>
<dbReference type="Pfam" id="PF00126">
    <property type="entry name" value="HTH_1"/>
    <property type="match status" value="1"/>
</dbReference>
<dbReference type="InterPro" id="IPR005119">
    <property type="entry name" value="LysR_subst-bd"/>
</dbReference>